<organism evidence="1">
    <name type="scientific">uncultured Caudovirales phage</name>
    <dbReference type="NCBI Taxonomy" id="2100421"/>
    <lineage>
        <taxon>Viruses</taxon>
        <taxon>Duplodnaviria</taxon>
        <taxon>Heunggongvirae</taxon>
        <taxon>Uroviricota</taxon>
        <taxon>Caudoviricetes</taxon>
        <taxon>Peduoviridae</taxon>
        <taxon>Maltschvirus</taxon>
        <taxon>Maltschvirus maltsch</taxon>
    </lineage>
</organism>
<name>A0A6J5T4D4_9CAUD</name>
<reference evidence="1" key="1">
    <citation type="submission" date="2020-05" db="EMBL/GenBank/DDBJ databases">
        <authorList>
            <person name="Chiriac C."/>
            <person name="Salcher M."/>
            <person name="Ghai R."/>
            <person name="Kavagutti S V."/>
        </authorList>
    </citation>
    <scope>NUCLEOTIDE SEQUENCE</scope>
</reference>
<dbReference type="EMBL" id="LR797523">
    <property type="protein sequence ID" value="CAB4222593.1"/>
    <property type="molecule type" value="Genomic_DNA"/>
</dbReference>
<accession>A0A6J5T4D4</accession>
<protein>
    <submittedName>
        <fullName evidence="1">Uncharacterized protein</fullName>
    </submittedName>
</protein>
<evidence type="ECO:0000313" key="1">
    <source>
        <dbReference type="EMBL" id="CAB4222593.1"/>
    </source>
</evidence>
<gene>
    <name evidence="1" type="ORF">UFOVP1655_145</name>
</gene>
<sequence>MVKQMVLYGLIYNIQWGFDMNRDKAIAVAVRFMFSNVDCTELEIYQALEDCDDDNADVDTLLESKGIDAQVWCVFEQEKVIEMYNLIESLADDICDSMK</sequence>
<proteinExistence type="predicted"/>